<dbReference type="EMBL" id="AJVK01036243">
    <property type="status" value="NOT_ANNOTATED_CDS"/>
    <property type="molecule type" value="Genomic_DNA"/>
</dbReference>
<proteinExistence type="predicted"/>
<evidence type="ECO:0000313" key="6">
    <source>
        <dbReference type="EnsemblMetazoa" id="PPAI009138-PA"/>
    </source>
</evidence>
<keyword evidence="7" id="KW-1185">Reference proteome</keyword>
<organism evidence="6 7">
    <name type="scientific">Phlebotomus papatasi</name>
    <name type="common">Sandfly</name>
    <dbReference type="NCBI Taxonomy" id="29031"/>
    <lineage>
        <taxon>Eukaryota</taxon>
        <taxon>Metazoa</taxon>
        <taxon>Ecdysozoa</taxon>
        <taxon>Arthropoda</taxon>
        <taxon>Hexapoda</taxon>
        <taxon>Insecta</taxon>
        <taxon>Pterygota</taxon>
        <taxon>Neoptera</taxon>
        <taxon>Endopterygota</taxon>
        <taxon>Diptera</taxon>
        <taxon>Nematocera</taxon>
        <taxon>Psychodoidea</taxon>
        <taxon>Psychodidae</taxon>
        <taxon>Phlebotomus</taxon>
        <taxon>Phlebotomus</taxon>
    </lineage>
</organism>
<dbReference type="InterPro" id="IPR052081">
    <property type="entry name" value="Dispatched_Hh_regulator"/>
</dbReference>
<protein>
    <submittedName>
        <fullName evidence="6">Uncharacterized protein</fullName>
    </submittedName>
</protein>
<dbReference type="VEuPathDB" id="VectorBase:PPAPM1_002562"/>
<comment type="subcellular location">
    <subcellularLocation>
        <location evidence="1">Membrane</location>
        <topology evidence="1">Multi-pass membrane protein</topology>
    </subcellularLocation>
</comment>
<keyword evidence="2" id="KW-0812">Transmembrane</keyword>
<reference evidence="6" key="1">
    <citation type="submission" date="2022-08" db="UniProtKB">
        <authorList>
            <consortium name="EnsemblMetazoa"/>
        </authorList>
    </citation>
    <scope>IDENTIFICATION</scope>
    <source>
        <strain evidence="6">Israel</strain>
    </source>
</reference>
<evidence type="ECO:0000256" key="2">
    <source>
        <dbReference type="ARBA" id="ARBA00022692"/>
    </source>
</evidence>
<dbReference type="EnsemblMetazoa" id="PPAI009138-RA">
    <property type="protein sequence ID" value="PPAI009138-PA"/>
    <property type="gene ID" value="PPAI009138"/>
</dbReference>
<name>A0A1B0DL98_PHLPP</name>
<dbReference type="PANTHER" id="PTHR45951:SF3">
    <property type="entry name" value="PROTEIN DISPATCHED"/>
    <property type="match status" value="1"/>
</dbReference>
<dbReference type="VEuPathDB" id="VectorBase:PPAI009138"/>
<dbReference type="GO" id="GO:0022857">
    <property type="term" value="F:transmembrane transporter activity"/>
    <property type="evidence" value="ECO:0007669"/>
    <property type="project" value="TreeGrafter"/>
</dbReference>
<evidence type="ECO:0000256" key="3">
    <source>
        <dbReference type="ARBA" id="ARBA00022989"/>
    </source>
</evidence>
<keyword evidence="3" id="KW-1133">Transmembrane helix</keyword>
<sequence length="407" mass="46833">SGVSIVLENSGDVGKSDFQLQQQLSIPLQVPILKSLLRILLVFLLTPTMIWYNKLLAKKPHLLLVAVAVFCVACIVVALTTRRFPDFSDPTLGFEARGTTISQRLTAWRNLLEETRPSGRLLANPFEDFQLGDTSGFRRRKFKNQGRLWGDCQFLRKIAEVIFKIVGPAQQKKRKKKKLALPEKIKLIKNLPYNGSYDLSDDYDSLDNVSRSSRHEHWDYGKNISYVSDESTKKRNKLKKENWIKLTQMYPPPLTTDVHTTSDGFFCESPNKEYSHFVMRRINHQLNESLFERNALLAMCDLEQVIVGTNLYNDLCQRELTSQHCCRPWSIPNYVALLTNKSTCFDIEDEDVGSVKNLLLDCFPFYHSLKLSNDCTQFKCNVPPECTQFNAVYNILHYLADVDFLTI</sequence>
<evidence type="ECO:0000313" key="7">
    <source>
        <dbReference type="Proteomes" id="UP000092462"/>
    </source>
</evidence>
<dbReference type="AlphaFoldDB" id="A0A1B0DL98"/>
<evidence type="ECO:0000256" key="1">
    <source>
        <dbReference type="ARBA" id="ARBA00004141"/>
    </source>
</evidence>
<evidence type="ECO:0000256" key="5">
    <source>
        <dbReference type="ARBA" id="ARBA00023180"/>
    </source>
</evidence>
<evidence type="ECO:0000256" key="4">
    <source>
        <dbReference type="ARBA" id="ARBA00023136"/>
    </source>
</evidence>
<dbReference type="PANTHER" id="PTHR45951">
    <property type="entry name" value="PROTEIN DISPATCHED-RELATED"/>
    <property type="match status" value="1"/>
</dbReference>
<dbReference type="Proteomes" id="UP000092462">
    <property type="component" value="Unassembled WGS sequence"/>
</dbReference>
<accession>A0A1B0DL98</accession>
<dbReference type="GO" id="GO:0016020">
    <property type="term" value="C:membrane"/>
    <property type="evidence" value="ECO:0007669"/>
    <property type="project" value="UniProtKB-SubCell"/>
</dbReference>
<dbReference type="GO" id="GO:0007224">
    <property type="term" value="P:smoothened signaling pathway"/>
    <property type="evidence" value="ECO:0007669"/>
    <property type="project" value="TreeGrafter"/>
</dbReference>
<keyword evidence="4" id="KW-0472">Membrane</keyword>
<keyword evidence="5" id="KW-0325">Glycoprotein</keyword>